<reference evidence="1" key="1">
    <citation type="journal article" date="2014" name="Int. J. Syst. Evol. Microbiol.">
        <title>Complete genome sequence of Corynebacterium casei LMG S-19264T (=DSM 44701T), isolated from a smear-ripened cheese.</title>
        <authorList>
            <consortium name="US DOE Joint Genome Institute (JGI-PGF)"/>
            <person name="Walter F."/>
            <person name="Albersmeier A."/>
            <person name="Kalinowski J."/>
            <person name="Ruckert C."/>
        </authorList>
    </citation>
    <scope>NUCLEOTIDE SEQUENCE</scope>
    <source>
        <strain evidence="1">CGMCC 1.16067</strain>
    </source>
</reference>
<accession>A0A917BW16</accession>
<sequence length="104" mass="10116">MILAIRPFFSGVVVTDYVGGHTDLISAGGTALGRSATAVAGTSGPLQSAGSSAAGATGDATATASLNRCGLAWSRLAHDLATQVEAIGRLADSTAKDLDQAGGA</sequence>
<dbReference type="EMBL" id="BMKQ01000002">
    <property type="protein sequence ID" value="GGF56794.1"/>
    <property type="molecule type" value="Genomic_DNA"/>
</dbReference>
<reference evidence="1" key="2">
    <citation type="submission" date="2020-09" db="EMBL/GenBank/DDBJ databases">
        <authorList>
            <person name="Sun Q."/>
            <person name="Zhou Y."/>
        </authorList>
    </citation>
    <scope>NUCLEOTIDE SEQUENCE</scope>
    <source>
        <strain evidence="1">CGMCC 1.16067</strain>
    </source>
</reference>
<dbReference type="Proteomes" id="UP000649179">
    <property type="component" value="Unassembled WGS sequence"/>
</dbReference>
<keyword evidence="2" id="KW-1185">Reference proteome</keyword>
<organism evidence="1 2">
    <name type="scientific">Marmoricola endophyticus</name>
    <dbReference type="NCBI Taxonomy" id="2040280"/>
    <lineage>
        <taxon>Bacteria</taxon>
        <taxon>Bacillati</taxon>
        <taxon>Actinomycetota</taxon>
        <taxon>Actinomycetes</taxon>
        <taxon>Propionibacteriales</taxon>
        <taxon>Nocardioidaceae</taxon>
        <taxon>Marmoricola</taxon>
    </lineage>
</organism>
<name>A0A917BW16_9ACTN</name>
<comment type="caution">
    <text evidence="1">The sequence shown here is derived from an EMBL/GenBank/DDBJ whole genome shotgun (WGS) entry which is preliminary data.</text>
</comment>
<evidence type="ECO:0000313" key="2">
    <source>
        <dbReference type="Proteomes" id="UP000649179"/>
    </source>
</evidence>
<gene>
    <name evidence="1" type="ORF">GCM10011519_33390</name>
</gene>
<proteinExistence type="predicted"/>
<protein>
    <submittedName>
        <fullName evidence="1">Uncharacterized protein</fullName>
    </submittedName>
</protein>
<evidence type="ECO:0000313" key="1">
    <source>
        <dbReference type="EMBL" id="GGF56794.1"/>
    </source>
</evidence>
<dbReference type="AlphaFoldDB" id="A0A917BW16"/>